<accession>A0A8E7EKB2</accession>
<dbReference type="KEGG" id="mrtj:KHC33_01950"/>
<dbReference type="SUPFAM" id="SSF56300">
    <property type="entry name" value="Metallo-dependent phosphatases"/>
    <property type="match status" value="1"/>
</dbReference>
<gene>
    <name evidence="2" type="ORF">KHC33_01950</name>
</gene>
<feature type="domain" description="CHAD" evidence="1">
    <location>
        <begin position="6"/>
        <end position="353"/>
    </location>
</feature>
<dbReference type="Gene3D" id="1.40.20.10">
    <property type="entry name" value="CHAD domain"/>
    <property type="match status" value="1"/>
</dbReference>
<dbReference type="PANTHER" id="PTHR39339">
    <property type="entry name" value="SLR1444 PROTEIN"/>
    <property type="match status" value="1"/>
</dbReference>
<evidence type="ECO:0000259" key="1">
    <source>
        <dbReference type="PROSITE" id="PS51708"/>
    </source>
</evidence>
<dbReference type="AlphaFoldDB" id="A0A8E7EKB2"/>
<dbReference type="GeneID" id="65095908"/>
<organism evidence="2 3">
    <name type="scientific">Methanospirillum purgamenti</name>
    <dbReference type="NCBI Taxonomy" id="2834276"/>
    <lineage>
        <taxon>Archaea</taxon>
        <taxon>Methanobacteriati</taxon>
        <taxon>Methanobacteriota</taxon>
        <taxon>Stenosarchaea group</taxon>
        <taxon>Methanomicrobia</taxon>
        <taxon>Methanomicrobiales</taxon>
        <taxon>Methanospirillaceae</taxon>
        <taxon>Methanospirillum</taxon>
    </lineage>
</organism>
<proteinExistence type="predicted"/>
<dbReference type="PROSITE" id="PS51708">
    <property type="entry name" value="CHAD"/>
    <property type="match status" value="1"/>
</dbReference>
<dbReference type="PANTHER" id="PTHR39339:SF1">
    <property type="entry name" value="CHAD DOMAIN-CONTAINING PROTEIN"/>
    <property type="match status" value="1"/>
</dbReference>
<dbReference type="InterPro" id="IPR029052">
    <property type="entry name" value="Metallo-depent_PP-like"/>
</dbReference>
<dbReference type="InterPro" id="IPR024654">
    <property type="entry name" value="Calcineurin-like_PHP_lpxH"/>
</dbReference>
<dbReference type="InterPro" id="IPR007899">
    <property type="entry name" value="CHAD_dom"/>
</dbReference>
<dbReference type="InterPro" id="IPR038186">
    <property type="entry name" value="CHAD_dom_sf"/>
</dbReference>
<dbReference type="Gene3D" id="3.60.21.10">
    <property type="match status" value="1"/>
</dbReference>
<dbReference type="Pfam" id="PF12850">
    <property type="entry name" value="Metallophos_2"/>
    <property type="match status" value="1"/>
</dbReference>
<dbReference type="Pfam" id="PF05235">
    <property type="entry name" value="CHAD"/>
    <property type="match status" value="1"/>
</dbReference>
<name>A0A8E7EKB2_9EURY</name>
<protein>
    <submittedName>
        <fullName evidence="2">CHAD domain-containing protein</fullName>
    </submittedName>
</protein>
<dbReference type="SMART" id="SM00880">
    <property type="entry name" value="CHAD"/>
    <property type="match status" value="1"/>
</dbReference>
<keyword evidence="3" id="KW-1185">Reference proteome</keyword>
<dbReference type="Proteomes" id="UP000680656">
    <property type="component" value="Chromosome"/>
</dbReference>
<evidence type="ECO:0000313" key="3">
    <source>
        <dbReference type="Proteomes" id="UP000680656"/>
    </source>
</evidence>
<dbReference type="EMBL" id="CP075546">
    <property type="protein sequence ID" value="QVV89325.1"/>
    <property type="molecule type" value="Genomic_DNA"/>
</dbReference>
<reference evidence="2 3" key="1">
    <citation type="submission" date="2021-05" db="EMBL/GenBank/DDBJ databases">
        <title>A novel Methanospirillum isolate from a pyrite-forming mixed culture.</title>
        <authorList>
            <person name="Bunk B."/>
            <person name="Sproer C."/>
            <person name="Spring S."/>
            <person name="Pester M."/>
        </authorList>
    </citation>
    <scope>NUCLEOTIDE SEQUENCE [LARGE SCALE GENOMIC DNA]</scope>
    <source>
        <strain evidence="2 3">J.3.6.1-F.2.7.3</strain>
    </source>
</reference>
<dbReference type="RefSeq" id="WP_214420122.1">
    <property type="nucleotide sequence ID" value="NZ_CP075546.1"/>
</dbReference>
<evidence type="ECO:0000313" key="2">
    <source>
        <dbReference type="EMBL" id="QVV89325.1"/>
    </source>
</evidence>
<sequence length="630" mass="72789">MKCSYKNSEDPGFSRYTAETMLPLLSQLEQELSGVRSSDDIEYVHRARVATRRLRACFTIFSSSLPSAHAKQWRKKIRNLTKALGEARDLDVQITFVHEYFEKKVTDSGNEPLFFHYHEEEFRVPTDTTYPNQEESVECHPCERKPGVWPYAETIDHKRPGLECLLFRLVQRRLMIQPDVVKVVNTLEESGDLEAIATCLHEQKIKAELADTGESSHYAYEQAFLHIMTAMQDLFWYEPWLSDPDMIHRHHEMRIAAKRLRYTLESFSGLFECGLKSEIKMFKSLQDVLGDMHDCDVWIEKIPYFIKDEKERALDYFGNPDFFSWLEPGFLDLLENRKKKRTELFRELQNLWNSMKEEGFWIRLEEKISIPVQYSFQEQCEQDPKGPVKIALISDVHANLPALEAVLFDAKERGASAVFNAGDSIGYGAFPDEVMTLLRSSHVLSVIGNYDRSVLSKKWKTGRPKSRDKQIAMRYAYHHLSRENRAYLAALPRQHRFRVRGTSILVTHGSPGSLNEYLVQETPETRFREIAQKSMADIIVTGHAHIPSMRQVDGVWFVNCGSVGRTEDGDPRACYALLSLDPFSIVHVRVSYDISRAIDALRKRHLPDSFRRIISEGKPLDVVSEPEDSL</sequence>